<dbReference type="Gene3D" id="3.90.1680.10">
    <property type="entry name" value="SOS response associated peptidase-like"/>
    <property type="match status" value="1"/>
</dbReference>
<dbReference type="PANTHER" id="PTHR13604">
    <property type="entry name" value="DC12-RELATED"/>
    <property type="match status" value="1"/>
</dbReference>
<evidence type="ECO:0000256" key="2">
    <source>
        <dbReference type="ARBA" id="ARBA00022670"/>
    </source>
</evidence>
<evidence type="ECO:0000256" key="5">
    <source>
        <dbReference type="ARBA" id="ARBA00023124"/>
    </source>
</evidence>
<dbReference type="Proteomes" id="UP000298112">
    <property type="component" value="Unassembled WGS sequence"/>
</dbReference>
<keyword evidence="4 8" id="KW-0378">Hydrolase</keyword>
<keyword evidence="7" id="KW-0456">Lyase</keyword>
<dbReference type="SUPFAM" id="SSF143081">
    <property type="entry name" value="BB1717-like"/>
    <property type="match status" value="1"/>
</dbReference>
<comment type="caution">
    <text evidence="9">The sequence shown here is derived from an EMBL/GenBank/DDBJ whole genome shotgun (WGS) entry which is preliminary data.</text>
</comment>
<protein>
    <recommendedName>
        <fullName evidence="8">Abasic site processing protein</fullName>
        <ecNumber evidence="8">3.4.-.-</ecNumber>
    </recommendedName>
</protein>
<keyword evidence="5" id="KW-0190">Covalent protein-DNA linkage</keyword>
<evidence type="ECO:0000313" key="9">
    <source>
        <dbReference type="EMBL" id="TGM46001.1"/>
    </source>
</evidence>
<gene>
    <name evidence="9" type="ORF">EHQ95_17610</name>
</gene>
<evidence type="ECO:0000256" key="1">
    <source>
        <dbReference type="ARBA" id="ARBA00008136"/>
    </source>
</evidence>
<evidence type="ECO:0000256" key="3">
    <source>
        <dbReference type="ARBA" id="ARBA00022763"/>
    </source>
</evidence>
<evidence type="ECO:0000256" key="6">
    <source>
        <dbReference type="ARBA" id="ARBA00023125"/>
    </source>
</evidence>
<dbReference type="EMBL" id="RQHF01000038">
    <property type="protein sequence ID" value="TGM46001.1"/>
    <property type="molecule type" value="Genomic_DNA"/>
</dbReference>
<evidence type="ECO:0000256" key="7">
    <source>
        <dbReference type="ARBA" id="ARBA00023239"/>
    </source>
</evidence>
<proteinExistence type="inferred from homology"/>
<dbReference type="EC" id="3.4.-.-" evidence="8"/>
<reference evidence="10" key="1">
    <citation type="journal article" date="2019" name="PLoS Negl. Trop. Dis.">
        <title>Revisiting the worldwide diversity of Leptospira species in the environment.</title>
        <authorList>
            <person name="Vincent A.T."/>
            <person name="Schiettekatte O."/>
            <person name="Bourhy P."/>
            <person name="Veyrier F.J."/>
            <person name="Picardeau M."/>
        </authorList>
    </citation>
    <scope>NUCLEOTIDE SEQUENCE [LARGE SCALE GENOMIC DNA]</scope>
    <source>
        <strain evidence="10">201601955</strain>
    </source>
</reference>
<dbReference type="InterPro" id="IPR036590">
    <property type="entry name" value="SRAP-like"/>
</dbReference>
<evidence type="ECO:0000313" key="10">
    <source>
        <dbReference type="Proteomes" id="UP000298112"/>
    </source>
</evidence>
<sequence>MCGRYALNASSSQVLEHFQLKYEEDLRNTDLRTEKEVFPSKIEEVVVRIDNQNILEKKTWGLSKLVIKGNTLKDSVNVATIEKLAKYSLWSKALKKHRLLIPATSYFEWKELDKFTKEKYEIYNPDNHIFAFAGLNIIYVDSEMKRKECFVIITTEANEKIKNIHHRQPAIVKQENYNEWLDDNNNEPIKLLNQFASIDMTYKLIMTKSKKKNEDHPTLF</sequence>
<accession>A0ABY2NKF5</accession>
<organism evidence="9 10">
    <name type="scientific">Leptospira vanthielii</name>
    <dbReference type="NCBI Taxonomy" id="293085"/>
    <lineage>
        <taxon>Bacteria</taxon>
        <taxon>Pseudomonadati</taxon>
        <taxon>Spirochaetota</taxon>
        <taxon>Spirochaetia</taxon>
        <taxon>Leptospirales</taxon>
        <taxon>Leptospiraceae</taxon>
        <taxon>Leptospira</taxon>
    </lineage>
</organism>
<comment type="similarity">
    <text evidence="1 8">Belongs to the SOS response-associated peptidase family.</text>
</comment>
<keyword evidence="10" id="KW-1185">Reference proteome</keyword>
<dbReference type="PANTHER" id="PTHR13604:SF0">
    <property type="entry name" value="ABASIC SITE PROCESSING PROTEIN HMCES"/>
    <property type="match status" value="1"/>
</dbReference>
<evidence type="ECO:0000256" key="8">
    <source>
        <dbReference type="RuleBase" id="RU364100"/>
    </source>
</evidence>
<name>A0ABY2NKF5_9LEPT</name>
<keyword evidence="6" id="KW-0238">DNA-binding</keyword>
<keyword evidence="2 8" id="KW-0645">Protease</keyword>
<keyword evidence="3" id="KW-0227">DNA damage</keyword>
<dbReference type="InterPro" id="IPR003738">
    <property type="entry name" value="SRAP"/>
</dbReference>
<dbReference type="Pfam" id="PF02586">
    <property type="entry name" value="SRAP"/>
    <property type="match status" value="1"/>
</dbReference>
<evidence type="ECO:0000256" key="4">
    <source>
        <dbReference type="ARBA" id="ARBA00022801"/>
    </source>
</evidence>
<dbReference type="RefSeq" id="WP_135660689.1">
    <property type="nucleotide sequence ID" value="NZ_RQHF01000038.1"/>
</dbReference>